<keyword evidence="13" id="KW-1185">Reference proteome</keyword>
<evidence type="ECO:0000256" key="9">
    <source>
        <dbReference type="SAM" id="SignalP"/>
    </source>
</evidence>
<comment type="caution">
    <text evidence="12">The sequence shown here is derived from an EMBL/GenBank/DDBJ whole genome shotgun (WGS) entry which is preliminary data.</text>
</comment>
<sequence>MNKNFLLVVFTLLLSFTALAQKPADKKIKISGKVFEKGTNLPVEYAPVSFQNVTTKQLFGAMTDGTGSFSFEIAPGEYTGAIDVELISYKKVTIPQKAYMADTVIGPFYLEADIAQLQDVVVIAEKSTVEIKLDKRVYNVGKDMMVKGGTVSDVLDNVPSVTVDAEGTVALRGNENVKILIDGKPSGLAGINVADALKLLPADAVEKVEVITNPSARYDAEGGGGIINIVIRKGKSNGVNGSIIVSAGDPESYGVSTSLNKKGTDFNLFSNIGYNYRNSPGNSLTDAEYFNSDGTTSRFINERRTNKRFSEGYNANFGIDLNLSKSLTWTNAITFRENNGKNPDNVFFYNFDALNNPTFVRNRLNDSKSDEFSIEYSTNFTKKFKKDGHQLTVDVAVSQNRENESSTIYDEIVGDASSLFTETTVNNQKQQRNLFQTDYVLPIGKDGRFEAGYRGSFQKNLTEFEILPTSLYSNTLEYNENVNALYAQYGSKINKFSYFLGMRFEDSNIDVNSITANDYNNKKYNNFFPSATINYEVSDKSSVSLSYSKRINRPRGRFLNPFSSYSSNINIFQGNPDINPSLTDAIDIGYLNKWDKLTFSTSAYINLTNDTFQFIRKESGLFVDGVPVIISTPINLAKEYRAGFEFNLNYTPYKWWRLNGNFNLYRNETQGDYTYTDYLGNEINQNFDNIALSWTSRISSKVTLPYKIDWQTNATYNAPQTTAQGKILGNASVNLAFSKDVLKDKGTIALNVSDLFNSRKRLMETNIENVVSSYSEMQMRKRQITLSFTYRFNKQKNEREKQQKREDNGEGDFVGQP</sequence>
<comment type="similarity">
    <text evidence="7">Belongs to the TonB-dependent receptor family.</text>
</comment>
<evidence type="ECO:0000256" key="6">
    <source>
        <dbReference type="ARBA" id="ARBA00023237"/>
    </source>
</evidence>
<feature type="compositionally biased region" description="Basic and acidic residues" evidence="8">
    <location>
        <begin position="795"/>
        <end position="808"/>
    </location>
</feature>
<dbReference type="Gene3D" id="2.170.130.10">
    <property type="entry name" value="TonB-dependent receptor, plug domain"/>
    <property type="match status" value="1"/>
</dbReference>
<dbReference type="PANTHER" id="PTHR40980">
    <property type="entry name" value="PLUG DOMAIN-CONTAINING PROTEIN"/>
    <property type="match status" value="1"/>
</dbReference>
<evidence type="ECO:0000256" key="7">
    <source>
        <dbReference type="PROSITE-ProRule" id="PRU01360"/>
    </source>
</evidence>
<dbReference type="InterPro" id="IPR041700">
    <property type="entry name" value="OMP_b-brl_3"/>
</dbReference>
<keyword evidence="4 7" id="KW-0812">Transmembrane</keyword>
<comment type="subcellular location">
    <subcellularLocation>
        <location evidence="1 7">Cell outer membrane</location>
        <topology evidence="1 7">Multi-pass membrane protein</topology>
    </subcellularLocation>
</comment>
<keyword evidence="3 7" id="KW-1134">Transmembrane beta strand</keyword>
<name>A0ABX0IH17_9FLAO</name>
<dbReference type="Gene3D" id="2.60.40.1120">
    <property type="entry name" value="Carboxypeptidase-like, regulatory domain"/>
    <property type="match status" value="1"/>
</dbReference>
<dbReference type="SUPFAM" id="SSF49464">
    <property type="entry name" value="Carboxypeptidase regulatory domain-like"/>
    <property type="match status" value="1"/>
</dbReference>
<protein>
    <submittedName>
        <fullName evidence="12">TonB-dependent receptor</fullName>
    </submittedName>
</protein>
<evidence type="ECO:0000256" key="4">
    <source>
        <dbReference type="ARBA" id="ARBA00022692"/>
    </source>
</evidence>
<dbReference type="InterPro" id="IPR037066">
    <property type="entry name" value="Plug_dom_sf"/>
</dbReference>
<keyword evidence="2 7" id="KW-0813">Transport</keyword>
<dbReference type="EMBL" id="JAAJBV010000013">
    <property type="protein sequence ID" value="NHM05540.1"/>
    <property type="molecule type" value="Genomic_DNA"/>
</dbReference>
<evidence type="ECO:0000256" key="5">
    <source>
        <dbReference type="ARBA" id="ARBA00023136"/>
    </source>
</evidence>
<dbReference type="RefSeq" id="WP_166237554.1">
    <property type="nucleotide sequence ID" value="NZ_JAAJBV010000013.1"/>
</dbReference>
<evidence type="ECO:0000256" key="2">
    <source>
        <dbReference type="ARBA" id="ARBA00022448"/>
    </source>
</evidence>
<keyword evidence="9" id="KW-0732">Signal</keyword>
<evidence type="ECO:0000259" key="11">
    <source>
        <dbReference type="Pfam" id="PF14905"/>
    </source>
</evidence>
<proteinExistence type="inferred from homology"/>
<dbReference type="InterPro" id="IPR008969">
    <property type="entry name" value="CarboxyPept-like_regulatory"/>
</dbReference>
<keyword evidence="6 7" id="KW-0998">Cell outer membrane</keyword>
<dbReference type="Pfam" id="PF07715">
    <property type="entry name" value="Plug"/>
    <property type="match status" value="1"/>
</dbReference>
<keyword evidence="12" id="KW-0675">Receptor</keyword>
<feature type="domain" description="TonB-dependent receptor plug" evidence="10">
    <location>
        <begin position="148"/>
        <end position="226"/>
    </location>
</feature>
<dbReference type="Proteomes" id="UP000761423">
    <property type="component" value="Unassembled WGS sequence"/>
</dbReference>
<evidence type="ECO:0000313" key="12">
    <source>
        <dbReference type="EMBL" id="NHM05540.1"/>
    </source>
</evidence>
<dbReference type="InterPro" id="IPR039426">
    <property type="entry name" value="TonB-dep_rcpt-like"/>
</dbReference>
<dbReference type="SUPFAM" id="SSF56935">
    <property type="entry name" value="Porins"/>
    <property type="match status" value="1"/>
</dbReference>
<evidence type="ECO:0000259" key="10">
    <source>
        <dbReference type="Pfam" id="PF07715"/>
    </source>
</evidence>
<evidence type="ECO:0000313" key="13">
    <source>
        <dbReference type="Proteomes" id="UP000761423"/>
    </source>
</evidence>
<evidence type="ECO:0000256" key="8">
    <source>
        <dbReference type="SAM" id="MobiDB-lite"/>
    </source>
</evidence>
<dbReference type="Pfam" id="PF14905">
    <property type="entry name" value="OMP_b-brl_3"/>
    <property type="match status" value="1"/>
</dbReference>
<reference evidence="12 13" key="1">
    <citation type="submission" date="2020-02" db="EMBL/GenBank/DDBJ databases">
        <authorList>
            <person name="Chen W.-M."/>
        </authorList>
    </citation>
    <scope>NUCLEOTIDE SEQUENCE [LARGE SCALE GENOMIC DNA]</scope>
    <source>
        <strain evidence="12 13">TWA-26</strain>
    </source>
</reference>
<dbReference type="InterPro" id="IPR012910">
    <property type="entry name" value="Plug_dom"/>
</dbReference>
<dbReference type="PROSITE" id="PS52016">
    <property type="entry name" value="TONB_DEPENDENT_REC_3"/>
    <property type="match status" value="1"/>
</dbReference>
<feature type="region of interest" description="Disordered" evidence="8">
    <location>
        <begin position="795"/>
        <end position="817"/>
    </location>
</feature>
<dbReference type="Gene3D" id="2.40.170.20">
    <property type="entry name" value="TonB-dependent receptor, beta-barrel domain"/>
    <property type="match status" value="1"/>
</dbReference>
<evidence type="ECO:0000256" key="1">
    <source>
        <dbReference type="ARBA" id="ARBA00004571"/>
    </source>
</evidence>
<evidence type="ECO:0000256" key="3">
    <source>
        <dbReference type="ARBA" id="ARBA00022452"/>
    </source>
</evidence>
<feature type="chain" id="PRO_5046128358" evidence="9">
    <location>
        <begin position="21"/>
        <end position="817"/>
    </location>
</feature>
<keyword evidence="5 7" id="KW-0472">Membrane</keyword>
<accession>A0ABX0IH17</accession>
<feature type="domain" description="Outer membrane protein beta-barrel" evidence="11">
    <location>
        <begin position="382"/>
        <end position="790"/>
    </location>
</feature>
<organism evidence="12 13">
    <name type="scientific">Flavobacterium celericrescens</name>
    <dbReference type="NCBI Taxonomy" id="2709780"/>
    <lineage>
        <taxon>Bacteria</taxon>
        <taxon>Pseudomonadati</taxon>
        <taxon>Bacteroidota</taxon>
        <taxon>Flavobacteriia</taxon>
        <taxon>Flavobacteriales</taxon>
        <taxon>Flavobacteriaceae</taxon>
        <taxon>Flavobacterium</taxon>
    </lineage>
</organism>
<dbReference type="InterPro" id="IPR036942">
    <property type="entry name" value="Beta-barrel_TonB_sf"/>
</dbReference>
<dbReference type="PANTHER" id="PTHR40980:SF4">
    <property type="entry name" value="TONB-DEPENDENT RECEPTOR-LIKE BETA-BARREL DOMAIN-CONTAINING PROTEIN"/>
    <property type="match status" value="1"/>
</dbReference>
<gene>
    <name evidence="12" type="ORF">G4L40_12585</name>
</gene>
<feature type="signal peptide" evidence="9">
    <location>
        <begin position="1"/>
        <end position="20"/>
    </location>
</feature>